<evidence type="ECO:0000313" key="3">
    <source>
        <dbReference type="EMBL" id="THD66640.1"/>
    </source>
</evidence>
<dbReference type="RefSeq" id="WP_136336711.1">
    <property type="nucleotide sequence ID" value="NZ_QXMP01000003.1"/>
</dbReference>
<reference evidence="3 4" key="1">
    <citation type="submission" date="2019-04" db="EMBL/GenBank/DDBJ databases">
        <title>Draft genome sequence of Robertkochia marina CC-AMO-30D.</title>
        <authorList>
            <person name="Hameed A."/>
            <person name="Lin S.-Y."/>
            <person name="Shahina M."/>
            <person name="Lai W.-A."/>
            <person name="Young C.-C."/>
        </authorList>
    </citation>
    <scope>NUCLEOTIDE SEQUENCE [LARGE SCALE GENOMIC DNA]</scope>
    <source>
        <strain evidence="3 4">CC-AMO-30D</strain>
    </source>
</reference>
<organism evidence="3 4">
    <name type="scientific">Robertkochia marina</name>
    <dbReference type="NCBI Taxonomy" id="1227945"/>
    <lineage>
        <taxon>Bacteria</taxon>
        <taxon>Pseudomonadati</taxon>
        <taxon>Bacteroidota</taxon>
        <taxon>Flavobacteriia</taxon>
        <taxon>Flavobacteriales</taxon>
        <taxon>Flavobacteriaceae</taxon>
        <taxon>Robertkochia</taxon>
    </lineage>
</organism>
<protein>
    <submittedName>
        <fullName evidence="3">Response regulator transcription factor</fullName>
    </submittedName>
</protein>
<proteinExistence type="predicted"/>
<keyword evidence="4" id="KW-1185">Reference proteome</keyword>
<feature type="domain" description="Response regulatory" evidence="2">
    <location>
        <begin position="4"/>
        <end position="132"/>
    </location>
</feature>
<sequence length="221" mass="24859">MIHKVLIAEDIDSINEGLGKHLRDAFGFQVVQAKYCDEAYLKIKRSILDEEPFDLLITDLSFKEDHRNTNLKDGEMLVAKLREEGIAIKSIMYSIEDRPYKLKNLVNKLNLDAFVTKGRNSINEMTEVITAMMNGGKVTPLQNHLPNTEEEVMNIDEYDIALLSRLADGSSQEEIGNEFKASGIKPASLSSIEKRINKLKISLKAKNTIHLIAIAKDMGII</sequence>
<name>A0A4S3LYG2_9FLAO</name>
<evidence type="ECO:0000313" key="4">
    <source>
        <dbReference type="Proteomes" id="UP000305939"/>
    </source>
</evidence>
<dbReference type="OrthoDB" id="659223at2"/>
<keyword evidence="1" id="KW-0597">Phosphoprotein</keyword>
<evidence type="ECO:0000256" key="1">
    <source>
        <dbReference type="PROSITE-ProRule" id="PRU00169"/>
    </source>
</evidence>
<dbReference type="InterPro" id="IPR001789">
    <property type="entry name" value="Sig_transdc_resp-reg_receiver"/>
</dbReference>
<evidence type="ECO:0000259" key="2">
    <source>
        <dbReference type="PROSITE" id="PS50110"/>
    </source>
</evidence>
<dbReference type="InterPro" id="IPR011006">
    <property type="entry name" value="CheY-like_superfamily"/>
</dbReference>
<accession>A0A4S3LYG2</accession>
<dbReference type="SUPFAM" id="SSF52172">
    <property type="entry name" value="CheY-like"/>
    <property type="match status" value="1"/>
</dbReference>
<dbReference type="GO" id="GO:0000160">
    <property type="term" value="P:phosphorelay signal transduction system"/>
    <property type="evidence" value="ECO:0007669"/>
    <property type="project" value="InterPro"/>
</dbReference>
<dbReference type="PROSITE" id="PS50110">
    <property type="entry name" value="RESPONSE_REGULATORY"/>
    <property type="match status" value="1"/>
</dbReference>
<dbReference type="AlphaFoldDB" id="A0A4S3LYG2"/>
<comment type="caution">
    <text evidence="3">The sequence shown here is derived from an EMBL/GenBank/DDBJ whole genome shotgun (WGS) entry which is preliminary data.</text>
</comment>
<dbReference type="Proteomes" id="UP000305939">
    <property type="component" value="Unassembled WGS sequence"/>
</dbReference>
<gene>
    <name evidence="3" type="ORF">E7Z59_12700</name>
</gene>
<dbReference type="EMBL" id="SSMC01000003">
    <property type="protein sequence ID" value="THD66640.1"/>
    <property type="molecule type" value="Genomic_DNA"/>
</dbReference>
<dbReference type="Gene3D" id="3.40.50.2300">
    <property type="match status" value="1"/>
</dbReference>
<feature type="modified residue" description="4-aspartylphosphate" evidence="1">
    <location>
        <position position="59"/>
    </location>
</feature>